<name>A0AAV4V2X4_9ARAC</name>
<feature type="region of interest" description="Disordered" evidence="1">
    <location>
        <begin position="1"/>
        <end position="20"/>
    </location>
</feature>
<accession>A0AAV4V2X4</accession>
<sequence>MCPSQAPQPENSPTGTDESFRMEPIRCEISTTYLTPDSMFNNVTCVGSLCGPWCRYGLQNYWGCGGNKLPPGGKTVTRSFLIWTWKFHASSNTGLYPMGVFDFAPFMKIWCVL</sequence>
<gene>
    <name evidence="2" type="ORF">CDAR_63181</name>
</gene>
<dbReference type="Proteomes" id="UP001054837">
    <property type="component" value="Unassembled WGS sequence"/>
</dbReference>
<dbReference type="AlphaFoldDB" id="A0AAV4V2X4"/>
<evidence type="ECO:0000313" key="3">
    <source>
        <dbReference type="Proteomes" id="UP001054837"/>
    </source>
</evidence>
<keyword evidence="3" id="KW-1185">Reference proteome</keyword>
<protein>
    <submittedName>
        <fullName evidence="2">Uncharacterized protein</fullName>
    </submittedName>
</protein>
<reference evidence="2 3" key="1">
    <citation type="submission" date="2021-06" db="EMBL/GenBank/DDBJ databases">
        <title>Caerostris darwini draft genome.</title>
        <authorList>
            <person name="Kono N."/>
            <person name="Arakawa K."/>
        </authorList>
    </citation>
    <scope>NUCLEOTIDE SEQUENCE [LARGE SCALE GENOMIC DNA]</scope>
</reference>
<feature type="compositionally biased region" description="Polar residues" evidence="1">
    <location>
        <begin position="1"/>
        <end position="17"/>
    </location>
</feature>
<evidence type="ECO:0000256" key="1">
    <source>
        <dbReference type="SAM" id="MobiDB-lite"/>
    </source>
</evidence>
<dbReference type="EMBL" id="BPLQ01012306">
    <property type="protein sequence ID" value="GIY64295.1"/>
    <property type="molecule type" value="Genomic_DNA"/>
</dbReference>
<organism evidence="2 3">
    <name type="scientific">Caerostris darwini</name>
    <dbReference type="NCBI Taxonomy" id="1538125"/>
    <lineage>
        <taxon>Eukaryota</taxon>
        <taxon>Metazoa</taxon>
        <taxon>Ecdysozoa</taxon>
        <taxon>Arthropoda</taxon>
        <taxon>Chelicerata</taxon>
        <taxon>Arachnida</taxon>
        <taxon>Araneae</taxon>
        <taxon>Araneomorphae</taxon>
        <taxon>Entelegynae</taxon>
        <taxon>Araneoidea</taxon>
        <taxon>Araneidae</taxon>
        <taxon>Caerostris</taxon>
    </lineage>
</organism>
<evidence type="ECO:0000313" key="2">
    <source>
        <dbReference type="EMBL" id="GIY64295.1"/>
    </source>
</evidence>
<comment type="caution">
    <text evidence="2">The sequence shown here is derived from an EMBL/GenBank/DDBJ whole genome shotgun (WGS) entry which is preliminary data.</text>
</comment>
<proteinExistence type="predicted"/>